<dbReference type="Pfam" id="PF20500">
    <property type="entry name" value="DNA-PKcs_N"/>
    <property type="match status" value="1"/>
</dbReference>
<evidence type="ECO:0000313" key="2">
    <source>
        <dbReference type="EMBL" id="CAI9585809.1"/>
    </source>
</evidence>
<gene>
    <name evidence="2" type="ORF">SPARVUS_LOCUS10274559</name>
</gene>
<sequence>KLAKCKIAALDLLIKLLQLLKKSYVIEEFKICDIFNKFYGELPNKTKLSDTVLEKVYELLGVLGEVQPSEMVDNSEKLFRAYLGELKTQMTSSTREPKLAVVAGCLRGLC</sequence>
<dbReference type="InterPro" id="IPR046804">
    <property type="entry name" value="DNA-PKcs_N"/>
</dbReference>
<evidence type="ECO:0000259" key="1">
    <source>
        <dbReference type="Pfam" id="PF20500"/>
    </source>
</evidence>
<keyword evidence="3" id="KW-1185">Reference proteome</keyword>
<feature type="non-terminal residue" evidence="2">
    <location>
        <position position="1"/>
    </location>
</feature>
<organism evidence="2 3">
    <name type="scientific">Staurois parvus</name>
    <dbReference type="NCBI Taxonomy" id="386267"/>
    <lineage>
        <taxon>Eukaryota</taxon>
        <taxon>Metazoa</taxon>
        <taxon>Chordata</taxon>
        <taxon>Craniata</taxon>
        <taxon>Vertebrata</taxon>
        <taxon>Euteleostomi</taxon>
        <taxon>Amphibia</taxon>
        <taxon>Batrachia</taxon>
        <taxon>Anura</taxon>
        <taxon>Neobatrachia</taxon>
        <taxon>Ranoidea</taxon>
        <taxon>Ranidae</taxon>
        <taxon>Staurois</taxon>
    </lineage>
</organism>
<reference evidence="2" key="1">
    <citation type="submission" date="2023-05" db="EMBL/GenBank/DDBJ databases">
        <authorList>
            <person name="Stuckert A."/>
        </authorList>
    </citation>
    <scope>NUCLEOTIDE SEQUENCE</scope>
</reference>
<accession>A0ABN9ELR3</accession>
<proteinExistence type="predicted"/>
<feature type="domain" description="DNA-PKcs N-terminal" evidence="1">
    <location>
        <begin position="1"/>
        <end position="109"/>
    </location>
</feature>
<comment type="caution">
    <text evidence="2">The sequence shown here is derived from an EMBL/GenBank/DDBJ whole genome shotgun (WGS) entry which is preliminary data.</text>
</comment>
<protein>
    <recommendedName>
        <fullName evidence="1">DNA-PKcs N-terminal domain-containing protein</fullName>
    </recommendedName>
</protein>
<name>A0ABN9ELR3_9NEOB</name>
<feature type="non-terminal residue" evidence="2">
    <location>
        <position position="110"/>
    </location>
</feature>
<dbReference type="EMBL" id="CATNWA010015690">
    <property type="protein sequence ID" value="CAI9585809.1"/>
    <property type="molecule type" value="Genomic_DNA"/>
</dbReference>
<evidence type="ECO:0000313" key="3">
    <source>
        <dbReference type="Proteomes" id="UP001162483"/>
    </source>
</evidence>
<dbReference type="Proteomes" id="UP001162483">
    <property type="component" value="Unassembled WGS sequence"/>
</dbReference>